<dbReference type="EMBL" id="CP063311">
    <property type="protein sequence ID" value="QOV23581.1"/>
    <property type="molecule type" value="Genomic_DNA"/>
</dbReference>
<dbReference type="RefSeq" id="WP_200989127.1">
    <property type="nucleotide sequence ID" value="NZ_CP063311.1"/>
</dbReference>
<gene>
    <name evidence="1" type="ORF">IM676_04560</name>
</gene>
<evidence type="ECO:0000313" key="2">
    <source>
        <dbReference type="Proteomes" id="UP000593846"/>
    </source>
</evidence>
<keyword evidence="2" id="KW-1185">Reference proteome</keyword>
<proteinExistence type="predicted"/>
<evidence type="ECO:0000313" key="1">
    <source>
        <dbReference type="EMBL" id="QOV23581.1"/>
    </source>
</evidence>
<dbReference type="AlphaFoldDB" id="A0A7S6U4V2"/>
<dbReference type="Pfam" id="PF08852">
    <property type="entry name" value="DUF1822"/>
    <property type="match status" value="1"/>
</dbReference>
<name>A0A7S6U4V2_9CYAN</name>
<reference evidence="2" key="1">
    <citation type="submission" date="2020-10" db="EMBL/GenBank/DDBJ databases">
        <title>Genome-based taxonomic classification of the species Anabaenopsis elenkinii.</title>
        <authorList>
            <person name="Delbaje E."/>
            <person name="Andreote A.P.D."/>
            <person name="Pellegrinetti T.A."/>
            <person name="Cruz R.B."/>
            <person name="Branco L.H.Z."/>
            <person name="Fiore M.F."/>
        </authorList>
    </citation>
    <scope>NUCLEOTIDE SEQUENCE [LARGE SCALE GENOMIC DNA]</scope>
    <source>
        <strain evidence="2">CCIBt3563</strain>
    </source>
</reference>
<accession>A0A7S6U4V2</accession>
<dbReference type="InterPro" id="IPR014951">
    <property type="entry name" value="DUF1822"/>
</dbReference>
<dbReference type="KEGG" id="aee:IM676_04560"/>
<protein>
    <submittedName>
        <fullName evidence="1">DUF1822 family protein</fullName>
    </submittedName>
</protein>
<sequence>MNINTPILNCVFTDIILAIPDTRQSAVHPRKNYQAYINELCLGAVLPWLQSDFTPQAQVWPNTTALPSFWELVNGTAITVDAVRFILVPSENIDCSELRVPQEWVDIPTWLGDYYLGVQVEPDDGYVRVWGYCTHEQLKTKGNYQPSDRTYALEQDYIITDMSVLGVAREFCSDEVTRTATIDIPTIPQAQAENLITRLGNPAMINPGLTVPFLLWGGLIAHGGWRQRLYEQRLGLPEQRSVRQWLNSGVSEIVVGWEKINLQPNRAGARNITENQPRVTLSRQLAIAGQLYELVITPQGQPQITHWRFELRHTIIGAAIPGGFKLRLLTEDLQPFPNNEDMATTAVEQLYIEVALEPGEGIVWEIEPLPDNYDREILKF</sequence>
<organism evidence="1 2">
    <name type="scientific">Anabaenopsis elenkinii CCIBt3563</name>
    <dbReference type="NCBI Taxonomy" id="2779889"/>
    <lineage>
        <taxon>Bacteria</taxon>
        <taxon>Bacillati</taxon>
        <taxon>Cyanobacteriota</taxon>
        <taxon>Cyanophyceae</taxon>
        <taxon>Nostocales</taxon>
        <taxon>Nodulariaceae</taxon>
        <taxon>Anabaenopsis</taxon>
    </lineage>
</organism>
<dbReference type="Proteomes" id="UP000593846">
    <property type="component" value="Chromosome"/>
</dbReference>